<proteinExistence type="predicted"/>
<dbReference type="RefSeq" id="WP_089533427.1">
    <property type="nucleotide sequence ID" value="NZ_CP022437.1"/>
</dbReference>
<dbReference type="SUPFAM" id="SSF55729">
    <property type="entry name" value="Acyl-CoA N-acyltransferases (Nat)"/>
    <property type="match status" value="1"/>
</dbReference>
<keyword evidence="1 4" id="KW-0808">Transferase</keyword>
<evidence type="ECO:0000259" key="3">
    <source>
        <dbReference type="PROSITE" id="PS51186"/>
    </source>
</evidence>
<gene>
    <name evidence="4" type="ORF">CFK40_16090</name>
</gene>
<evidence type="ECO:0000313" key="4">
    <source>
        <dbReference type="EMBL" id="ASN06429.1"/>
    </source>
</evidence>
<dbReference type="Proteomes" id="UP000204391">
    <property type="component" value="Chromosome"/>
</dbReference>
<evidence type="ECO:0000313" key="5">
    <source>
        <dbReference type="Proteomes" id="UP000204391"/>
    </source>
</evidence>
<dbReference type="PROSITE" id="PS51186">
    <property type="entry name" value="GNAT"/>
    <property type="match status" value="1"/>
</dbReference>
<organism evidence="4 5">
    <name type="scientific">Virgibacillus necropolis</name>
    <dbReference type="NCBI Taxonomy" id="163877"/>
    <lineage>
        <taxon>Bacteria</taxon>
        <taxon>Bacillati</taxon>
        <taxon>Bacillota</taxon>
        <taxon>Bacilli</taxon>
        <taxon>Bacillales</taxon>
        <taxon>Bacillaceae</taxon>
        <taxon>Virgibacillus</taxon>
    </lineage>
</organism>
<dbReference type="Pfam" id="PF00583">
    <property type="entry name" value="Acetyltransf_1"/>
    <property type="match status" value="1"/>
</dbReference>
<dbReference type="InterPro" id="IPR000182">
    <property type="entry name" value="GNAT_dom"/>
</dbReference>
<dbReference type="EMBL" id="CP022437">
    <property type="protein sequence ID" value="ASN06429.1"/>
    <property type="molecule type" value="Genomic_DNA"/>
</dbReference>
<evidence type="ECO:0000256" key="2">
    <source>
        <dbReference type="ARBA" id="ARBA00023315"/>
    </source>
</evidence>
<accession>A0A221MFR8</accession>
<feature type="domain" description="N-acetyltransferase" evidence="3">
    <location>
        <begin position="3"/>
        <end position="161"/>
    </location>
</feature>
<dbReference type="PANTHER" id="PTHR43800:SF1">
    <property type="entry name" value="PEPTIDYL-LYSINE N-ACETYLTRANSFERASE YJAB"/>
    <property type="match status" value="1"/>
</dbReference>
<dbReference type="KEGG" id="vne:CFK40_16090"/>
<name>A0A221MFR8_9BACI</name>
<reference evidence="4 5" key="1">
    <citation type="journal article" date="2003" name="Int. J. Syst. Evol. Microbiol.">
        <title>Virgibacillus carmonensis sp. nov., Virgibacillus necropolis sp. nov. and Virgibacillus picturae sp. nov., three novel species isolated from deteriorated mural paintings, transfer of the species of the genus salibacillus to Virgibacillus, as Virgibacillus marismortui comb. nov. and Virgibacillus salexigens comb. nov., and emended description of the genus Virgibacillus.</title>
        <authorList>
            <person name="Heyrman J."/>
            <person name="Logan N.A."/>
            <person name="Busse H.J."/>
            <person name="Balcaen A."/>
            <person name="Lebbe L."/>
            <person name="Rodriguez-Diaz M."/>
            <person name="Swings J."/>
            <person name="De Vos P."/>
        </authorList>
    </citation>
    <scope>NUCLEOTIDE SEQUENCE [LARGE SCALE GENOMIC DNA]</scope>
    <source>
        <strain evidence="4 5">LMG 19488</strain>
    </source>
</reference>
<sequence>MEYTIRSMRVEDIPQVQHVAKTTWNYTYEGIIPSEIQKRFLESAYNYEMMNRRLNGSFMFVSDVQGKIVGFANFSPVKEGGVAELGAIYICPEYHGNGIGTALLNEGIKNIEGATEFYINVEKDNKIGTTFYNAKRFEVVSEFDDDFEGHILKTVRMKLRI</sequence>
<keyword evidence="5" id="KW-1185">Reference proteome</keyword>
<dbReference type="OrthoDB" id="794462at2"/>
<dbReference type="AlphaFoldDB" id="A0A221MFR8"/>
<dbReference type="PANTHER" id="PTHR43800">
    <property type="entry name" value="PEPTIDYL-LYSINE N-ACETYLTRANSFERASE YJAB"/>
    <property type="match status" value="1"/>
</dbReference>
<protein>
    <submittedName>
        <fullName evidence="4">GNAT family N-acetyltransferase</fullName>
    </submittedName>
</protein>
<dbReference type="GO" id="GO:0016747">
    <property type="term" value="F:acyltransferase activity, transferring groups other than amino-acyl groups"/>
    <property type="evidence" value="ECO:0007669"/>
    <property type="project" value="InterPro"/>
</dbReference>
<dbReference type="Gene3D" id="3.40.630.30">
    <property type="match status" value="1"/>
</dbReference>
<dbReference type="CDD" id="cd04301">
    <property type="entry name" value="NAT_SF"/>
    <property type="match status" value="1"/>
</dbReference>
<evidence type="ECO:0000256" key="1">
    <source>
        <dbReference type="ARBA" id="ARBA00022679"/>
    </source>
</evidence>
<dbReference type="InterPro" id="IPR016181">
    <property type="entry name" value="Acyl_CoA_acyltransferase"/>
</dbReference>
<keyword evidence="2" id="KW-0012">Acyltransferase</keyword>